<evidence type="ECO:0000256" key="5">
    <source>
        <dbReference type="ARBA" id="ARBA00022723"/>
    </source>
</evidence>
<evidence type="ECO:0000256" key="6">
    <source>
        <dbReference type="ARBA" id="ARBA00022771"/>
    </source>
</evidence>
<keyword evidence="7" id="KW-0862">Zinc</keyword>
<evidence type="ECO:0000256" key="9">
    <source>
        <dbReference type="ARBA" id="ARBA00023136"/>
    </source>
</evidence>
<evidence type="ECO:0000256" key="2">
    <source>
        <dbReference type="ARBA" id="ARBA00004906"/>
    </source>
</evidence>
<keyword evidence="6" id="KW-0863">Zinc-finger</keyword>
<comment type="subcellular location">
    <subcellularLocation>
        <location evidence="1">Membrane</location>
    </subcellularLocation>
</comment>
<evidence type="ECO:0000259" key="11">
    <source>
        <dbReference type="Pfam" id="PF25563"/>
    </source>
</evidence>
<evidence type="ECO:0000256" key="10">
    <source>
        <dbReference type="SAM" id="Phobius"/>
    </source>
</evidence>
<organism evidence="12 13">
    <name type="scientific">Umbelopsis vinacea</name>
    <dbReference type="NCBI Taxonomy" id="44442"/>
    <lineage>
        <taxon>Eukaryota</taxon>
        <taxon>Fungi</taxon>
        <taxon>Fungi incertae sedis</taxon>
        <taxon>Mucoromycota</taxon>
        <taxon>Mucoromycotina</taxon>
        <taxon>Umbelopsidomycetes</taxon>
        <taxon>Umbelopsidales</taxon>
        <taxon>Umbelopsidaceae</taxon>
        <taxon>Umbelopsis</taxon>
    </lineage>
</organism>
<reference evidence="12" key="1">
    <citation type="submission" date="2020-12" db="EMBL/GenBank/DDBJ databases">
        <title>Metabolic potential, ecology and presence of endohyphal bacteria is reflected in genomic diversity of Mucoromycotina.</title>
        <authorList>
            <person name="Muszewska A."/>
            <person name="Okrasinska A."/>
            <person name="Steczkiewicz K."/>
            <person name="Drgas O."/>
            <person name="Orlowska M."/>
            <person name="Perlinska-Lenart U."/>
            <person name="Aleksandrzak-Piekarczyk T."/>
            <person name="Szatraj K."/>
            <person name="Zielenkiewicz U."/>
            <person name="Pilsyk S."/>
            <person name="Malc E."/>
            <person name="Mieczkowski P."/>
            <person name="Kruszewska J.S."/>
            <person name="Biernat P."/>
            <person name="Pawlowska J."/>
        </authorList>
    </citation>
    <scope>NUCLEOTIDE SEQUENCE</scope>
    <source>
        <strain evidence="12">WA0000051536</strain>
    </source>
</reference>
<feature type="non-terminal residue" evidence="12">
    <location>
        <position position="117"/>
    </location>
</feature>
<dbReference type="OrthoDB" id="7759664at2759"/>
<gene>
    <name evidence="12" type="ORF">INT44_007824</name>
</gene>
<evidence type="ECO:0000256" key="1">
    <source>
        <dbReference type="ARBA" id="ARBA00004370"/>
    </source>
</evidence>
<protein>
    <recommendedName>
        <fullName evidence="11">E3 ubiquitin-protein ligase synoviolin-like TPR repeats domain-containing protein</fullName>
    </recommendedName>
</protein>
<keyword evidence="4 10" id="KW-0812">Transmembrane</keyword>
<proteinExistence type="predicted"/>
<keyword evidence="5" id="KW-0479">Metal-binding</keyword>
<dbReference type="EMBL" id="JAEPRA010000015">
    <property type="protein sequence ID" value="KAG2175336.1"/>
    <property type="molecule type" value="Genomic_DNA"/>
</dbReference>
<comment type="caution">
    <text evidence="12">The sequence shown here is derived from an EMBL/GenBank/DDBJ whole genome shotgun (WGS) entry which is preliminary data.</text>
</comment>
<feature type="transmembrane region" description="Helical" evidence="10">
    <location>
        <begin position="38"/>
        <end position="57"/>
    </location>
</feature>
<dbReference type="Proteomes" id="UP000612746">
    <property type="component" value="Unassembled WGS sequence"/>
</dbReference>
<keyword evidence="8 10" id="KW-1133">Transmembrane helix</keyword>
<evidence type="ECO:0000256" key="3">
    <source>
        <dbReference type="ARBA" id="ARBA00022679"/>
    </source>
</evidence>
<keyword evidence="3" id="KW-0808">Transferase</keyword>
<accession>A0A8H7PLC7</accession>
<name>A0A8H7PLC7_9FUNG</name>
<evidence type="ECO:0000256" key="8">
    <source>
        <dbReference type="ARBA" id="ARBA00022989"/>
    </source>
</evidence>
<dbReference type="Pfam" id="PF25563">
    <property type="entry name" value="TPR_SYVN1_N"/>
    <property type="match status" value="1"/>
</dbReference>
<dbReference type="AlphaFoldDB" id="A0A8H7PLC7"/>
<comment type="pathway">
    <text evidence="2">Protein modification; protein ubiquitination.</text>
</comment>
<evidence type="ECO:0000313" key="12">
    <source>
        <dbReference type="EMBL" id="KAG2175336.1"/>
    </source>
</evidence>
<evidence type="ECO:0000256" key="4">
    <source>
        <dbReference type="ARBA" id="ARBA00022692"/>
    </source>
</evidence>
<sequence length="117" mass="12851">VPLNRSCGSRGKLKLRLSSSVIHPIFCFDQTGWITMRLALYGGVSTMLATTVIVEAFRQRSNFYTACIYLAKSSACMLIILNAGIFISIMLGRLLQAVFFGQLRPIEVEVSVSEATA</sequence>
<feature type="transmembrane region" description="Helical" evidence="10">
    <location>
        <begin position="69"/>
        <end position="91"/>
    </location>
</feature>
<evidence type="ECO:0000256" key="7">
    <source>
        <dbReference type="ARBA" id="ARBA00022833"/>
    </source>
</evidence>
<dbReference type="InterPro" id="IPR057992">
    <property type="entry name" value="TPR_SYVN1_N"/>
</dbReference>
<keyword evidence="9 10" id="KW-0472">Membrane</keyword>
<keyword evidence="13" id="KW-1185">Reference proteome</keyword>
<evidence type="ECO:0000313" key="13">
    <source>
        <dbReference type="Proteomes" id="UP000612746"/>
    </source>
</evidence>
<feature type="domain" description="E3 ubiquitin-protein ligase synoviolin-like TPR repeats" evidence="11">
    <location>
        <begin position="37"/>
        <end position="109"/>
    </location>
</feature>